<comment type="caution">
    <text evidence="2">The sequence shown here is derived from an EMBL/GenBank/DDBJ whole genome shotgun (WGS) entry which is preliminary data.</text>
</comment>
<dbReference type="Proteomes" id="UP000285961">
    <property type="component" value="Unassembled WGS sequence"/>
</dbReference>
<dbReference type="CDD" id="cd00865">
    <property type="entry name" value="PEBP_bact_arch"/>
    <property type="match status" value="1"/>
</dbReference>
<proteinExistence type="predicted"/>
<protein>
    <submittedName>
        <fullName evidence="2">YbhB/YbcL family Raf kinase inhibitor-like protein</fullName>
    </submittedName>
</protein>
<dbReference type="NCBIfam" id="TIGR00481">
    <property type="entry name" value="YbhB/YbcL family Raf kinase inhibitor-like protein"/>
    <property type="match status" value="1"/>
</dbReference>
<dbReference type="EMBL" id="QZKI01000125">
    <property type="protein sequence ID" value="RJP65548.1"/>
    <property type="molecule type" value="Genomic_DNA"/>
</dbReference>
<dbReference type="InterPro" id="IPR005247">
    <property type="entry name" value="YbhB_YbcL/LppC-like"/>
</dbReference>
<dbReference type="Pfam" id="PF01161">
    <property type="entry name" value="PBP"/>
    <property type="match status" value="1"/>
</dbReference>
<gene>
    <name evidence="2" type="ORF">C4532_17510</name>
</gene>
<feature type="region of interest" description="Disordered" evidence="1">
    <location>
        <begin position="1"/>
        <end position="35"/>
    </location>
</feature>
<dbReference type="InterPro" id="IPR036610">
    <property type="entry name" value="PEBP-like_sf"/>
</dbReference>
<dbReference type="InterPro" id="IPR008914">
    <property type="entry name" value="PEBP"/>
</dbReference>
<reference evidence="2 3" key="1">
    <citation type="journal article" date="2017" name="ISME J.">
        <title>Energy and carbon metabolisms in a deep terrestrial subsurface fluid microbial community.</title>
        <authorList>
            <person name="Momper L."/>
            <person name="Jungbluth S.P."/>
            <person name="Lee M.D."/>
            <person name="Amend J.P."/>
        </authorList>
    </citation>
    <scope>NUCLEOTIDE SEQUENCE [LARGE SCALE GENOMIC DNA]</scope>
    <source>
        <strain evidence="2">SURF_17</strain>
    </source>
</reference>
<name>A0A419EQF5_9BACT</name>
<dbReference type="PANTHER" id="PTHR30289:SF1">
    <property type="entry name" value="PEBP (PHOSPHATIDYLETHANOLAMINE-BINDING PROTEIN) FAMILY PROTEIN"/>
    <property type="match status" value="1"/>
</dbReference>
<accession>A0A419EQF5</accession>
<dbReference type="SUPFAM" id="SSF49777">
    <property type="entry name" value="PEBP-like"/>
    <property type="match status" value="1"/>
</dbReference>
<evidence type="ECO:0000313" key="3">
    <source>
        <dbReference type="Proteomes" id="UP000285961"/>
    </source>
</evidence>
<sequence>MQIQSSAFKEGTTIPKKHTCEGEDVSPPLTWSESPSGTKSLVLICDDPDAPVGTWVHWVLFGLPPTTRELPEGVPAKGEVLGAKQGSNDFGNLGYGGPCPPPGPAHRYFFKLYAVDAELKLDVGATKAEVMKAIEGHILDQGQLMGRYAR</sequence>
<dbReference type="AlphaFoldDB" id="A0A419EQF5"/>
<evidence type="ECO:0000256" key="1">
    <source>
        <dbReference type="SAM" id="MobiDB-lite"/>
    </source>
</evidence>
<organism evidence="2 3">
    <name type="scientific">Candidatus Abyssobacteria bacterium SURF_17</name>
    <dbReference type="NCBI Taxonomy" id="2093361"/>
    <lineage>
        <taxon>Bacteria</taxon>
        <taxon>Pseudomonadati</taxon>
        <taxon>Candidatus Hydrogenedentota</taxon>
        <taxon>Candidatus Abyssobacteria</taxon>
    </lineage>
</organism>
<dbReference type="Gene3D" id="3.90.280.10">
    <property type="entry name" value="PEBP-like"/>
    <property type="match status" value="1"/>
</dbReference>
<dbReference type="PANTHER" id="PTHR30289">
    <property type="entry name" value="UNCHARACTERIZED PROTEIN YBCL-RELATED"/>
    <property type="match status" value="1"/>
</dbReference>
<evidence type="ECO:0000313" key="2">
    <source>
        <dbReference type="EMBL" id="RJP65548.1"/>
    </source>
</evidence>